<gene>
    <name evidence="2" type="ORF">HPB48_019439</name>
</gene>
<dbReference type="OMA" id="CECLGLK"/>
<feature type="region of interest" description="Disordered" evidence="1">
    <location>
        <begin position="77"/>
        <end position="120"/>
    </location>
</feature>
<dbReference type="AlphaFoldDB" id="A0A9J6FRP7"/>
<dbReference type="OrthoDB" id="10037961at2759"/>
<evidence type="ECO:0000256" key="1">
    <source>
        <dbReference type="SAM" id="MobiDB-lite"/>
    </source>
</evidence>
<organism evidence="2 3">
    <name type="scientific">Haemaphysalis longicornis</name>
    <name type="common">Bush tick</name>
    <dbReference type="NCBI Taxonomy" id="44386"/>
    <lineage>
        <taxon>Eukaryota</taxon>
        <taxon>Metazoa</taxon>
        <taxon>Ecdysozoa</taxon>
        <taxon>Arthropoda</taxon>
        <taxon>Chelicerata</taxon>
        <taxon>Arachnida</taxon>
        <taxon>Acari</taxon>
        <taxon>Parasitiformes</taxon>
        <taxon>Ixodida</taxon>
        <taxon>Ixodoidea</taxon>
        <taxon>Ixodidae</taxon>
        <taxon>Haemaphysalinae</taxon>
        <taxon>Haemaphysalis</taxon>
    </lineage>
</organism>
<reference evidence="2 3" key="1">
    <citation type="journal article" date="2020" name="Cell">
        <title>Large-Scale Comparative Analyses of Tick Genomes Elucidate Their Genetic Diversity and Vector Capacities.</title>
        <authorList>
            <consortium name="Tick Genome and Microbiome Consortium (TIGMIC)"/>
            <person name="Jia N."/>
            <person name="Wang J."/>
            <person name="Shi W."/>
            <person name="Du L."/>
            <person name="Sun Y."/>
            <person name="Zhan W."/>
            <person name="Jiang J.F."/>
            <person name="Wang Q."/>
            <person name="Zhang B."/>
            <person name="Ji P."/>
            <person name="Bell-Sakyi L."/>
            <person name="Cui X.M."/>
            <person name="Yuan T.T."/>
            <person name="Jiang B.G."/>
            <person name="Yang W.F."/>
            <person name="Lam T.T."/>
            <person name="Chang Q.C."/>
            <person name="Ding S.J."/>
            <person name="Wang X.J."/>
            <person name="Zhu J.G."/>
            <person name="Ruan X.D."/>
            <person name="Zhao L."/>
            <person name="Wei J.T."/>
            <person name="Ye R.Z."/>
            <person name="Que T.C."/>
            <person name="Du C.H."/>
            <person name="Zhou Y.H."/>
            <person name="Cheng J.X."/>
            <person name="Dai P.F."/>
            <person name="Guo W.B."/>
            <person name="Han X.H."/>
            <person name="Huang E.J."/>
            <person name="Li L.F."/>
            <person name="Wei W."/>
            <person name="Gao Y.C."/>
            <person name="Liu J.Z."/>
            <person name="Shao H.Z."/>
            <person name="Wang X."/>
            <person name="Wang C.C."/>
            <person name="Yang T.C."/>
            <person name="Huo Q.B."/>
            <person name="Li W."/>
            <person name="Chen H.Y."/>
            <person name="Chen S.E."/>
            <person name="Zhou L.G."/>
            <person name="Ni X.B."/>
            <person name="Tian J.H."/>
            <person name="Sheng Y."/>
            <person name="Liu T."/>
            <person name="Pan Y.S."/>
            <person name="Xia L.Y."/>
            <person name="Li J."/>
            <person name="Zhao F."/>
            <person name="Cao W.C."/>
        </authorList>
    </citation>
    <scope>NUCLEOTIDE SEQUENCE [LARGE SCALE GENOMIC DNA]</scope>
    <source>
        <strain evidence="2">HaeL-2018</strain>
    </source>
</reference>
<sequence>MPKLLERCQCGKTQNSNESLHSLIWSLAPKERHASLFSVQAAVAEAVAHFNAGNRQASSQILSELSVNSGLHNMKRMAEKDKRRTAQSVRKRASAENVRQALKKRHTGQNKQSDYMPGAY</sequence>
<accession>A0A9J6FRP7</accession>
<dbReference type="VEuPathDB" id="VectorBase:HLOH_057661"/>
<name>A0A9J6FRP7_HAELO</name>
<dbReference type="EMBL" id="JABSTR010000002">
    <property type="protein sequence ID" value="KAH9364764.1"/>
    <property type="molecule type" value="Genomic_DNA"/>
</dbReference>
<dbReference type="Proteomes" id="UP000821853">
    <property type="component" value="Chromosome 10"/>
</dbReference>
<proteinExistence type="predicted"/>
<keyword evidence="3" id="KW-1185">Reference proteome</keyword>
<evidence type="ECO:0000313" key="2">
    <source>
        <dbReference type="EMBL" id="KAH9364764.1"/>
    </source>
</evidence>
<evidence type="ECO:0000313" key="3">
    <source>
        <dbReference type="Proteomes" id="UP000821853"/>
    </source>
</evidence>
<comment type="caution">
    <text evidence="2">The sequence shown here is derived from an EMBL/GenBank/DDBJ whole genome shotgun (WGS) entry which is preliminary data.</text>
</comment>
<protein>
    <submittedName>
        <fullName evidence="2">Uncharacterized protein</fullName>
    </submittedName>
</protein>